<proteinExistence type="predicted"/>
<dbReference type="EMBL" id="CP034086">
    <property type="protein sequence ID" value="AZG78293.1"/>
    <property type="molecule type" value="Genomic_DNA"/>
</dbReference>
<dbReference type="CDD" id="cd21471">
    <property type="entry name" value="CrtC-like"/>
    <property type="match status" value="1"/>
</dbReference>
<sequence>MTVIAFIGSVFSPYYAWSGWADPFNHCAVNVALYGPRGARWAMTERGRKSLKRTRDVLLIGPSSLEWRDGALTIRINEIAAPLPKPIRGEIVVKPLAINTKEFTLETKGNHTWRPIAPVARVSLDLDAPDLRWEGHGYFDTNAGDEPLEKAFAFWTWSRANIGDAAAILYDAERRREAPLSLALRFSASGKMETLDPPPLAPLPSTKWRVQRRTRADDGVAQALRSFEDAPFYSRSLVSGKFRGEAVNWINESLSLDRFANPLVRLMLPFRMPRRA</sequence>
<dbReference type="SUPFAM" id="SSF159245">
    <property type="entry name" value="AttH-like"/>
    <property type="match status" value="1"/>
</dbReference>
<dbReference type="RefSeq" id="WP_124739843.1">
    <property type="nucleotide sequence ID" value="NZ_CP034086.1"/>
</dbReference>
<gene>
    <name evidence="1" type="ORF">EHO51_17010</name>
</gene>
<organism evidence="1 2">
    <name type="scientific">Methylocystis rosea</name>
    <dbReference type="NCBI Taxonomy" id="173366"/>
    <lineage>
        <taxon>Bacteria</taxon>
        <taxon>Pseudomonadati</taxon>
        <taxon>Pseudomonadota</taxon>
        <taxon>Alphaproteobacteria</taxon>
        <taxon>Hyphomicrobiales</taxon>
        <taxon>Methylocystaceae</taxon>
        <taxon>Methylocystis</taxon>
    </lineage>
</organism>
<dbReference type="AlphaFoldDB" id="A0A3G8M8H4"/>
<name>A0A3G8M8H4_9HYPH</name>
<dbReference type="Proteomes" id="UP000273982">
    <property type="component" value="Chromosome"/>
</dbReference>
<evidence type="ECO:0000313" key="2">
    <source>
        <dbReference type="Proteomes" id="UP000273982"/>
    </source>
</evidence>
<protein>
    <submittedName>
        <fullName evidence="1">Hydratase</fullName>
    </submittedName>
</protein>
<evidence type="ECO:0000313" key="1">
    <source>
        <dbReference type="EMBL" id="AZG78293.1"/>
    </source>
</evidence>
<reference evidence="1 2" key="1">
    <citation type="submission" date="2018-11" db="EMBL/GenBank/DDBJ databases">
        <title>Genome squencing of methanotrophic bacteria isolated from alkaline groundwater in Korea.</title>
        <authorList>
            <person name="Nguyen L.N."/>
        </authorList>
    </citation>
    <scope>NUCLEOTIDE SEQUENCE [LARGE SCALE GENOMIC DNA]</scope>
    <source>
        <strain evidence="1 2">GW6</strain>
    </source>
</reference>
<dbReference type="KEGG" id="mros:EHO51_17010"/>
<accession>A0A3G8M8H4</accession>